<protein>
    <submittedName>
        <fullName evidence="2">Multidrug transporter EmrE-like cation transporter</fullName>
    </submittedName>
</protein>
<proteinExistence type="predicted"/>
<sequence>MNRYTKRLMVLAAIFGILGVVMGGHMAGAGSPALRPVHAHALVVGWLSLFAWGVYYQLFNVSKRLANWQTWTGMIGTIFLVLGMWVHLAGALEALPFGVTLAIYIGGGTILIASYILFLIVVLKQKVTD</sequence>
<feature type="transmembrane region" description="Helical" evidence="1">
    <location>
        <begin position="71"/>
        <end position="89"/>
    </location>
</feature>
<accession>A0A841PZ55</accession>
<evidence type="ECO:0000313" key="2">
    <source>
        <dbReference type="EMBL" id="MBB6449635.1"/>
    </source>
</evidence>
<reference evidence="2 3" key="1">
    <citation type="submission" date="2020-08" db="EMBL/GenBank/DDBJ databases">
        <title>Genomic Encyclopedia of Type Strains, Phase IV (KMG-IV): sequencing the most valuable type-strain genomes for metagenomic binning, comparative biology and taxonomic classification.</title>
        <authorList>
            <person name="Goeker M."/>
        </authorList>
    </citation>
    <scope>NUCLEOTIDE SEQUENCE [LARGE SCALE GENOMIC DNA]</scope>
    <source>
        <strain evidence="2 3">DSM 21769</strain>
    </source>
</reference>
<comment type="caution">
    <text evidence="2">The sequence shown here is derived from an EMBL/GenBank/DDBJ whole genome shotgun (WGS) entry which is preliminary data.</text>
</comment>
<name>A0A841PZ55_9BACL</name>
<dbReference type="Proteomes" id="UP000568839">
    <property type="component" value="Unassembled WGS sequence"/>
</dbReference>
<keyword evidence="1" id="KW-0812">Transmembrane</keyword>
<dbReference type="AlphaFoldDB" id="A0A841PZ55"/>
<feature type="transmembrane region" description="Helical" evidence="1">
    <location>
        <begin position="39"/>
        <end position="59"/>
    </location>
</feature>
<keyword evidence="1" id="KW-0472">Membrane</keyword>
<evidence type="ECO:0000313" key="3">
    <source>
        <dbReference type="Proteomes" id="UP000568839"/>
    </source>
</evidence>
<organism evidence="2 3">
    <name type="scientific">Geomicrobium halophilum</name>
    <dbReference type="NCBI Taxonomy" id="549000"/>
    <lineage>
        <taxon>Bacteria</taxon>
        <taxon>Bacillati</taxon>
        <taxon>Bacillota</taxon>
        <taxon>Bacilli</taxon>
        <taxon>Bacillales</taxon>
        <taxon>Geomicrobium</taxon>
    </lineage>
</organism>
<feature type="transmembrane region" description="Helical" evidence="1">
    <location>
        <begin position="101"/>
        <end position="123"/>
    </location>
</feature>
<keyword evidence="1" id="KW-1133">Transmembrane helix</keyword>
<dbReference type="EMBL" id="JACHHJ010000002">
    <property type="protein sequence ID" value="MBB6449635.1"/>
    <property type="molecule type" value="Genomic_DNA"/>
</dbReference>
<dbReference type="RefSeq" id="WP_184403628.1">
    <property type="nucleotide sequence ID" value="NZ_JACHHJ010000002.1"/>
</dbReference>
<gene>
    <name evidence="2" type="ORF">HNR44_001613</name>
</gene>
<evidence type="ECO:0000256" key="1">
    <source>
        <dbReference type="SAM" id="Phobius"/>
    </source>
</evidence>
<keyword evidence="3" id="KW-1185">Reference proteome</keyword>